<comment type="caution">
    <text evidence="1">The sequence shown here is derived from an EMBL/GenBank/DDBJ whole genome shotgun (WGS) entry which is preliminary data.</text>
</comment>
<accession>A0ACC0J6R3</accession>
<name>A0ACC0J6R3_CHOFU</name>
<proteinExistence type="predicted"/>
<reference evidence="1 2" key="1">
    <citation type="journal article" date="2022" name="Genome Biol. Evol.">
        <title>The Spruce Budworm Genome: Reconstructing the Evolutionary History of Antifreeze Proteins.</title>
        <authorList>
            <person name="Beliveau C."/>
            <person name="Gagne P."/>
            <person name="Picq S."/>
            <person name="Vernygora O."/>
            <person name="Keeling C.I."/>
            <person name="Pinkney K."/>
            <person name="Doucet D."/>
            <person name="Wen F."/>
            <person name="Johnston J.S."/>
            <person name="Maaroufi H."/>
            <person name="Boyle B."/>
            <person name="Laroche J."/>
            <person name="Dewar K."/>
            <person name="Juretic N."/>
            <person name="Blackburn G."/>
            <person name="Nisole A."/>
            <person name="Brunet B."/>
            <person name="Brandao M."/>
            <person name="Lumley L."/>
            <person name="Duan J."/>
            <person name="Quan G."/>
            <person name="Lucarotti C.J."/>
            <person name="Roe A.D."/>
            <person name="Sperling F.A.H."/>
            <person name="Levesque R.C."/>
            <person name="Cusson M."/>
        </authorList>
    </citation>
    <scope>NUCLEOTIDE SEQUENCE [LARGE SCALE GENOMIC DNA]</scope>
    <source>
        <strain evidence="1">Glfc:IPQL:Cfum</strain>
    </source>
</reference>
<evidence type="ECO:0000313" key="2">
    <source>
        <dbReference type="Proteomes" id="UP001064048"/>
    </source>
</evidence>
<dbReference type="Proteomes" id="UP001064048">
    <property type="component" value="Chromosome 14"/>
</dbReference>
<gene>
    <name evidence="1" type="ORF">MSG28_008398</name>
</gene>
<evidence type="ECO:0000313" key="1">
    <source>
        <dbReference type="EMBL" id="KAI8419711.1"/>
    </source>
</evidence>
<dbReference type="EMBL" id="CM046114">
    <property type="protein sequence ID" value="KAI8419711.1"/>
    <property type="molecule type" value="Genomic_DNA"/>
</dbReference>
<organism evidence="1 2">
    <name type="scientific">Choristoneura fumiferana</name>
    <name type="common">Spruce budworm moth</name>
    <name type="synonym">Archips fumiferana</name>
    <dbReference type="NCBI Taxonomy" id="7141"/>
    <lineage>
        <taxon>Eukaryota</taxon>
        <taxon>Metazoa</taxon>
        <taxon>Ecdysozoa</taxon>
        <taxon>Arthropoda</taxon>
        <taxon>Hexapoda</taxon>
        <taxon>Insecta</taxon>
        <taxon>Pterygota</taxon>
        <taxon>Neoptera</taxon>
        <taxon>Endopterygota</taxon>
        <taxon>Lepidoptera</taxon>
        <taxon>Glossata</taxon>
        <taxon>Ditrysia</taxon>
        <taxon>Tortricoidea</taxon>
        <taxon>Tortricidae</taxon>
        <taxon>Tortricinae</taxon>
        <taxon>Choristoneura</taxon>
    </lineage>
</organism>
<sequence length="581" mass="65866">MKWVALVSLILASMVQQPTPLVRTRGGLLRGRVSHNGRFHEYLGIPYGTVNEENRFQAPLPPPKWEGVFEAFNTNTRCPQTILGSVGIIGQPDCLKLNIYTPIHARTDKLLPVMVYIHGGCFFEGTGSSFLYGADYFVEHGVVFVAINYRLNVEGFLCLGIKEAPGNAGLKDQVAALRWIRDNIRAFGGNPDSVTLFGESAGAVSSSFLVLSPAASGLFHRVILQSGSSLAPWALQHDPIRTAQVLVKQFGYDTKDPYEMYDILSNKTVNELIRAKAFDNKNYITSDWLFVPCIEKDLPGVEAIVTEYPTAILESGNYTKVPMIIGFNDNEGIYFVAKDYGTSLKSIDPKENLMPDLEFPTESDMNNTVENIRSHYFTPEKDELIQDMVDLYSDLHFKYPSVVESDLYAKTSDKPIYFYLFKYGGYRNMAKIISRFYATGGASHADELFYLFKPHSIPFPHHLERRMIKRMVTLWTNFAKYSDPTPRTSPLLPLRWRPGHAGNPAALVIDSQLSTARLWDHTAVELWNHTYTKYRRKRHMNGANVEMGQMRRRGNCDSRDAVALEQYVYFIIEKKRNNNKS</sequence>
<keyword evidence="2" id="KW-1185">Reference proteome</keyword>
<protein>
    <submittedName>
        <fullName evidence="1">Uncharacterized protein</fullName>
    </submittedName>
</protein>